<name>A0AAV6PD03_SOLSE</name>
<dbReference type="EMBL" id="JAGKHQ010001419">
    <property type="protein sequence ID" value="KAG7456492.1"/>
    <property type="molecule type" value="Genomic_DNA"/>
</dbReference>
<accession>A0AAV6PD03</accession>
<feature type="compositionally biased region" description="Polar residues" evidence="1">
    <location>
        <begin position="24"/>
        <end position="45"/>
    </location>
</feature>
<dbReference type="AlphaFoldDB" id="A0AAV6PD03"/>
<dbReference type="Proteomes" id="UP000693946">
    <property type="component" value="Unassembled WGS sequence"/>
</dbReference>
<feature type="region of interest" description="Disordered" evidence="1">
    <location>
        <begin position="21"/>
        <end position="46"/>
    </location>
</feature>
<reference evidence="2 3" key="1">
    <citation type="journal article" date="2021" name="Sci. Rep.">
        <title>Chromosome anchoring in Senegalese sole (Solea senegalensis) reveals sex-associated markers and genome rearrangements in flatfish.</title>
        <authorList>
            <person name="Guerrero-Cozar I."/>
            <person name="Gomez-Garrido J."/>
            <person name="Berbel C."/>
            <person name="Martinez-Blanch J.F."/>
            <person name="Alioto T."/>
            <person name="Claros M.G."/>
            <person name="Gagnaire P.A."/>
            <person name="Manchado M."/>
        </authorList>
    </citation>
    <scope>NUCLEOTIDE SEQUENCE [LARGE SCALE GENOMIC DNA]</scope>
    <source>
        <strain evidence="2">Sse05_10M</strain>
    </source>
</reference>
<evidence type="ECO:0000313" key="3">
    <source>
        <dbReference type="Proteomes" id="UP000693946"/>
    </source>
</evidence>
<keyword evidence="3" id="KW-1185">Reference proteome</keyword>
<feature type="region of interest" description="Disordered" evidence="1">
    <location>
        <begin position="87"/>
        <end position="106"/>
    </location>
</feature>
<protein>
    <submittedName>
        <fullName evidence="2">Uncharacterized protein</fullName>
    </submittedName>
</protein>
<comment type="caution">
    <text evidence="2">The sequence shown here is derived from an EMBL/GenBank/DDBJ whole genome shotgun (WGS) entry which is preliminary data.</text>
</comment>
<gene>
    <name evidence="2" type="ORF">JOB18_041740</name>
</gene>
<evidence type="ECO:0000313" key="2">
    <source>
        <dbReference type="EMBL" id="KAG7456492.1"/>
    </source>
</evidence>
<evidence type="ECO:0000256" key="1">
    <source>
        <dbReference type="SAM" id="MobiDB-lite"/>
    </source>
</evidence>
<sequence>MPQWENWSQVQKKQWTKLDLVDPQVSTSSPKQQVAMTTGHSSATGPTVPLVQYLNGQMVHAHSVIQSPQVQAISTIADWKDSQETVDSVTESQKCRETLSQCSSYR</sequence>
<organism evidence="2 3">
    <name type="scientific">Solea senegalensis</name>
    <name type="common">Senegalese sole</name>
    <dbReference type="NCBI Taxonomy" id="28829"/>
    <lineage>
        <taxon>Eukaryota</taxon>
        <taxon>Metazoa</taxon>
        <taxon>Chordata</taxon>
        <taxon>Craniata</taxon>
        <taxon>Vertebrata</taxon>
        <taxon>Euteleostomi</taxon>
        <taxon>Actinopterygii</taxon>
        <taxon>Neopterygii</taxon>
        <taxon>Teleostei</taxon>
        <taxon>Neoteleostei</taxon>
        <taxon>Acanthomorphata</taxon>
        <taxon>Carangaria</taxon>
        <taxon>Pleuronectiformes</taxon>
        <taxon>Pleuronectoidei</taxon>
        <taxon>Soleidae</taxon>
        <taxon>Solea</taxon>
    </lineage>
</organism>
<proteinExistence type="predicted"/>